<dbReference type="EMBL" id="JBHTCS010000026">
    <property type="protein sequence ID" value="MFC7450565.1"/>
    <property type="molecule type" value="Genomic_DNA"/>
</dbReference>
<reference evidence="2" key="1">
    <citation type="journal article" date="2019" name="Int. J. Syst. Evol. Microbiol.">
        <title>The Global Catalogue of Microorganisms (GCM) 10K type strain sequencing project: providing services to taxonomists for standard genome sequencing and annotation.</title>
        <authorList>
            <consortium name="The Broad Institute Genomics Platform"/>
            <consortium name="The Broad Institute Genome Sequencing Center for Infectious Disease"/>
            <person name="Wu L."/>
            <person name="Ma J."/>
        </authorList>
    </citation>
    <scope>NUCLEOTIDE SEQUENCE [LARGE SCALE GENOMIC DNA]</scope>
    <source>
        <strain evidence="2">ICMP 19430</strain>
    </source>
</reference>
<dbReference type="RefSeq" id="WP_378408622.1">
    <property type="nucleotide sequence ID" value="NZ_JBHTCS010000026.1"/>
</dbReference>
<name>A0ABW2S3M1_9NOCA</name>
<sequence length="49" mass="5452">MSPVDEMLLAELHADDSVALGWLRCDPECARVLDALDLVAWDLRQLGTK</sequence>
<proteinExistence type="predicted"/>
<evidence type="ECO:0000313" key="1">
    <source>
        <dbReference type="EMBL" id="MFC7450565.1"/>
    </source>
</evidence>
<evidence type="ECO:0000313" key="2">
    <source>
        <dbReference type="Proteomes" id="UP001596484"/>
    </source>
</evidence>
<gene>
    <name evidence="1" type="ORF">ACFQS9_21945</name>
</gene>
<dbReference type="Proteomes" id="UP001596484">
    <property type="component" value="Unassembled WGS sequence"/>
</dbReference>
<protein>
    <submittedName>
        <fullName evidence="1">Uncharacterized protein</fullName>
    </submittedName>
</protein>
<comment type="caution">
    <text evidence="1">The sequence shown here is derived from an EMBL/GenBank/DDBJ whole genome shotgun (WGS) entry which is preliminary data.</text>
</comment>
<accession>A0ABW2S3M1</accession>
<keyword evidence="2" id="KW-1185">Reference proteome</keyword>
<organism evidence="1 2">
    <name type="scientific">Rhodococcus daqingensis</name>
    <dbReference type="NCBI Taxonomy" id="2479363"/>
    <lineage>
        <taxon>Bacteria</taxon>
        <taxon>Bacillati</taxon>
        <taxon>Actinomycetota</taxon>
        <taxon>Actinomycetes</taxon>
        <taxon>Mycobacteriales</taxon>
        <taxon>Nocardiaceae</taxon>
        <taxon>Rhodococcus</taxon>
    </lineage>
</organism>